<keyword evidence="7" id="KW-0677">Repeat</keyword>
<dbReference type="SMART" id="SM00911">
    <property type="entry name" value="HWE_HK"/>
    <property type="match status" value="1"/>
</dbReference>
<keyword evidence="14" id="KW-1185">Reference proteome</keyword>
<comment type="caution">
    <text evidence="13">The sequence shown here is derived from an EMBL/GenBank/DDBJ whole genome shotgun (WGS) entry which is preliminary data.</text>
</comment>
<reference evidence="13" key="1">
    <citation type="journal article" date="2014" name="Int. J. Syst. Evol. Microbiol.">
        <title>Complete genome sequence of Corynebacterium casei LMG S-19264T (=DSM 44701T), isolated from a smear-ripened cheese.</title>
        <authorList>
            <consortium name="US DOE Joint Genome Institute (JGI-PGF)"/>
            <person name="Walter F."/>
            <person name="Albersmeier A."/>
            <person name="Kalinowski J."/>
            <person name="Ruckert C."/>
        </authorList>
    </citation>
    <scope>NUCLEOTIDE SEQUENCE</scope>
    <source>
        <strain evidence="13">KCTC 32513</strain>
    </source>
</reference>
<evidence type="ECO:0000313" key="13">
    <source>
        <dbReference type="EMBL" id="GHA96762.1"/>
    </source>
</evidence>
<protein>
    <recommendedName>
        <fullName evidence="2">histidine kinase</fullName>
        <ecNumber evidence="2">2.7.13.3</ecNumber>
    </recommendedName>
</protein>
<evidence type="ECO:0000256" key="4">
    <source>
        <dbReference type="ARBA" id="ARBA00022630"/>
    </source>
</evidence>
<dbReference type="PANTHER" id="PTHR41523:SF7">
    <property type="entry name" value="HISTIDINE KINASE"/>
    <property type="match status" value="1"/>
</dbReference>
<keyword evidence="10" id="KW-0067">ATP-binding</keyword>
<dbReference type="Pfam" id="PF08448">
    <property type="entry name" value="PAS_4"/>
    <property type="match status" value="1"/>
</dbReference>
<keyword evidence="5" id="KW-0288">FMN</keyword>
<comment type="catalytic activity">
    <reaction evidence="1">
        <text>ATP + protein L-histidine = ADP + protein N-phospho-L-histidine.</text>
        <dbReference type="EC" id="2.7.13.3"/>
    </reaction>
</comment>
<keyword evidence="3" id="KW-0597">Phosphoprotein</keyword>
<evidence type="ECO:0000259" key="12">
    <source>
        <dbReference type="PROSITE" id="PS50113"/>
    </source>
</evidence>
<evidence type="ECO:0000313" key="14">
    <source>
        <dbReference type="Proteomes" id="UP000634004"/>
    </source>
</evidence>
<evidence type="ECO:0000256" key="3">
    <source>
        <dbReference type="ARBA" id="ARBA00022553"/>
    </source>
</evidence>
<sequence>MNTLSINTHLLEGWSLPIMVLDTKLRFIFANEAYLQAVHRTYKEIEDAYIFDVFPDTEGLVQSVLSKFNATLSGTVTQLEAQPFQLEVEDGSMREIVWQATQDPLRDGKGSIIGLIQRCQDITHQYQLEHRNKIIGRELSHRIKNSMAVISAIARITGRNASNISDYIQSFTARIAAMSRTNDLLVGSDWFGLDIQEIFKSELSPYVDKGHTASTLNGPPARLSIDASRNLSMISHELATNAVKYGCLGKQGGHLDVQWTRTNDQIDITWQEHCAHPITPSDDVGFGTRLFDILPSVTVTRDFTPTGLHLTITMDGENLFA</sequence>
<feature type="domain" description="PAC" evidence="12">
    <location>
        <begin position="80"/>
        <end position="134"/>
    </location>
</feature>
<dbReference type="PROSITE" id="PS50113">
    <property type="entry name" value="PAC"/>
    <property type="match status" value="1"/>
</dbReference>
<dbReference type="AlphaFoldDB" id="A0A8J3CSW9"/>
<dbReference type="InterPro" id="IPR013656">
    <property type="entry name" value="PAS_4"/>
</dbReference>
<evidence type="ECO:0000256" key="11">
    <source>
        <dbReference type="ARBA" id="ARBA00023026"/>
    </source>
</evidence>
<name>A0A8J3CSW9_9PROT</name>
<dbReference type="InterPro" id="IPR011102">
    <property type="entry name" value="Sig_transdc_His_kinase_HWE"/>
</dbReference>
<evidence type="ECO:0000256" key="9">
    <source>
        <dbReference type="ARBA" id="ARBA00022777"/>
    </source>
</evidence>
<dbReference type="EC" id="2.7.13.3" evidence="2"/>
<dbReference type="Proteomes" id="UP000634004">
    <property type="component" value="Unassembled WGS sequence"/>
</dbReference>
<dbReference type="InterPro" id="IPR036890">
    <property type="entry name" value="HATPase_C_sf"/>
</dbReference>
<accession>A0A8J3CSW9</accession>
<dbReference type="InterPro" id="IPR000014">
    <property type="entry name" value="PAS"/>
</dbReference>
<keyword evidence="8" id="KW-0547">Nucleotide-binding</keyword>
<dbReference type="Gene3D" id="3.30.565.10">
    <property type="entry name" value="Histidine kinase-like ATPase, C-terminal domain"/>
    <property type="match status" value="1"/>
</dbReference>
<reference evidence="13" key="2">
    <citation type="submission" date="2020-09" db="EMBL/GenBank/DDBJ databases">
        <authorList>
            <person name="Sun Q."/>
            <person name="Kim S."/>
        </authorList>
    </citation>
    <scope>NUCLEOTIDE SEQUENCE</scope>
    <source>
        <strain evidence="13">KCTC 32513</strain>
    </source>
</reference>
<dbReference type="Pfam" id="PF07536">
    <property type="entry name" value="HWE_HK"/>
    <property type="match status" value="1"/>
</dbReference>
<evidence type="ECO:0000256" key="8">
    <source>
        <dbReference type="ARBA" id="ARBA00022741"/>
    </source>
</evidence>
<dbReference type="EMBL" id="BMZH01000007">
    <property type="protein sequence ID" value="GHA96762.1"/>
    <property type="molecule type" value="Genomic_DNA"/>
</dbReference>
<dbReference type="GO" id="GO:0005524">
    <property type="term" value="F:ATP binding"/>
    <property type="evidence" value="ECO:0007669"/>
    <property type="project" value="UniProtKB-KW"/>
</dbReference>
<dbReference type="InterPro" id="IPR035965">
    <property type="entry name" value="PAS-like_dom_sf"/>
</dbReference>
<dbReference type="GO" id="GO:0004673">
    <property type="term" value="F:protein histidine kinase activity"/>
    <property type="evidence" value="ECO:0007669"/>
    <property type="project" value="UniProtKB-EC"/>
</dbReference>
<evidence type="ECO:0000256" key="10">
    <source>
        <dbReference type="ARBA" id="ARBA00022840"/>
    </source>
</evidence>
<dbReference type="SMART" id="SM00091">
    <property type="entry name" value="PAS"/>
    <property type="match status" value="1"/>
</dbReference>
<gene>
    <name evidence="13" type="ORF">GCM10009069_19750</name>
</gene>
<evidence type="ECO:0000256" key="1">
    <source>
        <dbReference type="ARBA" id="ARBA00000085"/>
    </source>
</evidence>
<evidence type="ECO:0000256" key="7">
    <source>
        <dbReference type="ARBA" id="ARBA00022737"/>
    </source>
</evidence>
<dbReference type="RefSeq" id="WP_189497950.1">
    <property type="nucleotide sequence ID" value="NZ_BMZH01000007.1"/>
</dbReference>
<dbReference type="SUPFAM" id="SSF55785">
    <property type="entry name" value="PYP-like sensor domain (PAS domain)"/>
    <property type="match status" value="1"/>
</dbReference>
<evidence type="ECO:0000256" key="6">
    <source>
        <dbReference type="ARBA" id="ARBA00022679"/>
    </source>
</evidence>
<keyword evidence="4" id="KW-0285">Flavoprotein</keyword>
<proteinExistence type="predicted"/>
<evidence type="ECO:0000256" key="2">
    <source>
        <dbReference type="ARBA" id="ARBA00012438"/>
    </source>
</evidence>
<keyword evidence="6" id="KW-0808">Transferase</keyword>
<keyword evidence="11" id="KW-0843">Virulence</keyword>
<dbReference type="PANTHER" id="PTHR41523">
    <property type="entry name" value="TWO-COMPONENT SYSTEM SENSOR PROTEIN"/>
    <property type="match status" value="1"/>
</dbReference>
<organism evidence="13 14">
    <name type="scientific">Algimonas arctica</name>
    <dbReference type="NCBI Taxonomy" id="1479486"/>
    <lineage>
        <taxon>Bacteria</taxon>
        <taxon>Pseudomonadati</taxon>
        <taxon>Pseudomonadota</taxon>
        <taxon>Alphaproteobacteria</taxon>
        <taxon>Maricaulales</taxon>
        <taxon>Robiginitomaculaceae</taxon>
        <taxon>Algimonas</taxon>
    </lineage>
</organism>
<dbReference type="InterPro" id="IPR000700">
    <property type="entry name" value="PAS-assoc_C"/>
</dbReference>
<dbReference type="Gene3D" id="3.30.450.20">
    <property type="entry name" value="PAS domain"/>
    <property type="match status" value="1"/>
</dbReference>
<keyword evidence="9" id="KW-0418">Kinase</keyword>
<dbReference type="CDD" id="cd00130">
    <property type="entry name" value="PAS"/>
    <property type="match status" value="1"/>
</dbReference>
<evidence type="ECO:0000256" key="5">
    <source>
        <dbReference type="ARBA" id="ARBA00022643"/>
    </source>
</evidence>